<dbReference type="OrthoDB" id="441446at2759"/>
<dbReference type="GO" id="GO:0006308">
    <property type="term" value="P:DNA catabolic process"/>
    <property type="evidence" value="ECO:0007669"/>
    <property type="project" value="InterPro"/>
</dbReference>
<feature type="transmembrane region" description="Helical" evidence="9">
    <location>
        <begin position="293"/>
        <end position="311"/>
    </location>
</feature>
<dbReference type="VEuPathDB" id="TrichDB:TVAGG3_0159940"/>
<evidence type="ECO:0000313" key="11">
    <source>
        <dbReference type="Proteomes" id="UP000001542"/>
    </source>
</evidence>
<keyword evidence="3" id="KW-0479">Metal-binding</keyword>
<dbReference type="FunFam" id="1.10.575.10:FF:000010">
    <property type="entry name" value="Uncharacterized protein"/>
    <property type="match status" value="1"/>
</dbReference>
<evidence type="ECO:0000256" key="7">
    <source>
        <dbReference type="ARBA" id="ARBA00023180"/>
    </source>
</evidence>
<sequence length="343" mass="39491">MIFILFFLSRSWSEEYLTIGTELIFRKLGNKGISKLQKVIDMTGEKMERPSLAGSWLASLLHAPSNTNCFDHWRYSQKNINAIPHPEHHCINKDDLECTLDKLNKTIMKGTLNGPWPYNFGFKVFLTLYMDSFDPVHVTEYFDNDTFIDGDDNGKKFNIKFKGKNMSLHDFWETGCGRYVLKTPFNGNGWKEIEETTTRLYKRLNDSKFITPCPSDYAGAINQSFNLSKEIVYNLSMIQKDNDLPEEYIKTCYELTDQRILQAANVVSSKLKYFVVPDIVKIKSTPNISSTEIIAWGIFFLVAPVTVYLGWRLCYALIQPEDEGSKNEPLEKNDSDDNNEPTV</sequence>
<evidence type="ECO:0000256" key="8">
    <source>
        <dbReference type="SAM" id="MobiDB-lite"/>
    </source>
</evidence>
<keyword evidence="11" id="KW-1185">Reference proteome</keyword>
<keyword evidence="7" id="KW-0325">Glycoprotein</keyword>
<dbReference type="GO" id="GO:0016788">
    <property type="term" value="F:hydrolase activity, acting on ester bonds"/>
    <property type="evidence" value="ECO:0007669"/>
    <property type="project" value="InterPro"/>
</dbReference>
<dbReference type="PANTHER" id="PTHR33146">
    <property type="entry name" value="ENDONUCLEASE 4"/>
    <property type="match status" value="1"/>
</dbReference>
<dbReference type="SMR" id="A2F5A5"/>
<evidence type="ECO:0000256" key="9">
    <source>
        <dbReference type="SAM" id="Phobius"/>
    </source>
</evidence>
<evidence type="ECO:0000313" key="10">
    <source>
        <dbReference type="EMBL" id="EAX99930.1"/>
    </source>
</evidence>
<dbReference type="AlphaFoldDB" id="A2F5A5"/>
<evidence type="ECO:0000256" key="4">
    <source>
        <dbReference type="ARBA" id="ARBA00022759"/>
    </source>
</evidence>
<dbReference type="GO" id="GO:0003676">
    <property type="term" value="F:nucleic acid binding"/>
    <property type="evidence" value="ECO:0007669"/>
    <property type="project" value="InterPro"/>
</dbReference>
<feature type="compositionally biased region" description="Basic and acidic residues" evidence="8">
    <location>
        <begin position="323"/>
        <end position="335"/>
    </location>
</feature>
<accession>A2F5A5</accession>
<dbReference type="Gene3D" id="1.10.575.10">
    <property type="entry name" value="P1 Nuclease"/>
    <property type="match status" value="1"/>
</dbReference>
<dbReference type="SUPFAM" id="SSF48537">
    <property type="entry name" value="Phospholipase C/P1 nuclease"/>
    <property type="match status" value="1"/>
</dbReference>
<dbReference type="EMBL" id="DS113620">
    <property type="protein sequence ID" value="EAX99930.1"/>
    <property type="molecule type" value="Genomic_DNA"/>
</dbReference>
<keyword evidence="6" id="KW-1015">Disulfide bond</keyword>
<feature type="region of interest" description="Disordered" evidence="8">
    <location>
        <begin position="323"/>
        <end position="343"/>
    </location>
</feature>
<reference evidence="10" key="1">
    <citation type="submission" date="2006-10" db="EMBL/GenBank/DDBJ databases">
        <authorList>
            <person name="Amadeo P."/>
            <person name="Zhao Q."/>
            <person name="Wortman J."/>
            <person name="Fraser-Liggett C."/>
            <person name="Carlton J."/>
        </authorList>
    </citation>
    <scope>NUCLEOTIDE SEQUENCE</scope>
    <source>
        <strain evidence="10">G3</strain>
    </source>
</reference>
<keyword evidence="2" id="KW-0540">Nuclease</keyword>
<dbReference type="VEuPathDB" id="TrichDB:TVAG_159500"/>
<organism evidence="10 11">
    <name type="scientific">Trichomonas vaginalis (strain ATCC PRA-98 / G3)</name>
    <dbReference type="NCBI Taxonomy" id="412133"/>
    <lineage>
        <taxon>Eukaryota</taxon>
        <taxon>Metamonada</taxon>
        <taxon>Parabasalia</taxon>
        <taxon>Trichomonadida</taxon>
        <taxon>Trichomonadidae</taxon>
        <taxon>Trichomonas</taxon>
    </lineage>
</organism>
<dbReference type="InParanoid" id="A2F5A5"/>
<keyword evidence="4" id="KW-0255">Endonuclease</keyword>
<dbReference type="GO" id="GO:0004519">
    <property type="term" value="F:endonuclease activity"/>
    <property type="evidence" value="ECO:0000318"/>
    <property type="project" value="GO_Central"/>
</dbReference>
<dbReference type="RefSeq" id="XP_001312860.1">
    <property type="nucleotide sequence ID" value="XM_001312859.1"/>
</dbReference>
<evidence type="ECO:0000256" key="1">
    <source>
        <dbReference type="ARBA" id="ARBA00009547"/>
    </source>
</evidence>
<dbReference type="KEGG" id="tva:4757750"/>
<reference evidence="10" key="2">
    <citation type="journal article" date="2007" name="Science">
        <title>Draft genome sequence of the sexually transmitted pathogen Trichomonas vaginalis.</title>
        <authorList>
            <person name="Carlton J.M."/>
            <person name="Hirt R.P."/>
            <person name="Silva J.C."/>
            <person name="Delcher A.L."/>
            <person name="Schatz M."/>
            <person name="Zhao Q."/>
            <person name="Wortman J.R."/>
            <person name="Bidwell S.L."/>
            <person name="Alsmark U.C.M."/>
            <person name="Besteiro S."/>
            <person name="Sicheritz-Ponten T."/>
            <person name="Noel C.J."/>
            <person name="Dacks J.B."/>
            <person name="Foster P.G."/>
            <person name="Simillion C."/>
            <person name="Van de Peer Y."/>
            <person name="Miranda-Saavedra D."/>
            <person name="Barton G.J."/>
            <person name="Westrop G.D."/>
            <person name="Mueller S."/>
            <person name="Dessi D."/>
            <person name="Fiori P.L."/>
            <person name="Ren Q."/>
            <person name="Paulsen I."/>
            <person name="Zhang H."/>
            <person name="Bastida-Corcuera F.D."/>
            <person name="Simoes-Barbosa A."/>
            <person name="Brown M.T."/>
            <person name="Hayes R.D."/>
            <person name="Mukherjee M."/>
            <person name="Okumura C.Y."/>
            <person name="Schneider R."/>
            <person name="Smith A.J."/>
            <person name="Vanacova S."/>
            <person name="Villalvazo M."/>
            <person name="Haas B.J."/>
            <person name="Pertea M."/>
            <person name="Feldblyum T.V."/>
            <person name="Utterback T.R."/>
            <person name="Shu C.L."/>
            <person name="Osoegawa K."/>
            <person name="de Jong P.J."/>
            <person name="Hrdy I."/>
            <person name="Horvathova L."/>
            <person name="Zubacova Z."/>
            <person name="Dolezal P."/>
            <person name="Malik S.B."/>
            <person name="Logsdon J.M. Jr."/>
            <person name="Henze K."/>
            <person name="Gupta A."/>
            <person name="Wang C.C."/>
            <person name="Dunne R.L."/>
            <person name="Upcroft J.A."/>
            <person name="Upcroft P."/>
            <person name="White O."/>
            <person name="Salzberg S.L."/>
            <person name="Tang P."/>
            <person name="Chiu C.-H."/>
            <person name="Lee Y.-S."/>
            <person name="Embley T.M."/>
            <person name="Coombs G.H."/>
            <person name="Mottram J.C."/>
            <person name="Tachezy J."/>
            <person name="Fraser-Liggett C.M."/>
            <person name="Johnson P.J."/>
        </authorList>
    </citation>
    <scope>NUCLEOTIDE SEQUENCE [LARGE SCALE GENOMIC DNA]</scope>
    <source>
        <strain evidence="10">G3</strain>
    </source>
</reference>
<name>A2F5A5_TRIV3</name>
<dbReference type="Pfam" id="PF02265">
    <property type="entry name" value="S1-P1_nuclease"/>
    <property type="match status" value="1"/>
</dbReference>
<keyword evidence="9" id="KW-0812">Transmembrane</keyword>
<gene>
    <name evidence="10" type="ORF">TVAG_159500</name>
</gene>
<dbReference type="InterPro" id="IPR008947">
    <property type="entry name" value="PLipase_C/P1_nuclease_dom_sf"/>
</dbReference>
<keyword evidence="9" id="KW-1133">Transmembrane helix</keyword>
<comment type="similarity">
    <text evidence="1">Belongs to the nuclease type I family.</text>
</comment>
<evidence type="ECO:0000256" key="6">
    <source>
        <dbReference type="ARBA" id="ARBA00023157"/>
    </source>
</evidence>
<proteinExistence type="inferred from homology"/>
<protein>
    <submittedName>
        <fullName evidence="10">Uncharacterized protein</fullName>
    </submittedName>
</protein>
<keyword evidence="9" id="KW-0472">Membrane</keyword>
<dbReference type="InterPro" id="IPR003154">
    <property type="entry name" value="S1/P1nuclease"/>
</dbReference>
<keyword evidence="5" id="KW-0378">Hydrolase</keyword>
<dbReference type="PANTHER" id="PTHR33146:SF10">
    <property type="entry name" value="STRAND-SPECIFIC NUCLEASE, PUTATIVE-RELATED"/>
    <property type="match status" value="1"/>
</dbReference>
<evidence type="ECO:0000256" key="3">
    <source>
        <dbReference type="ARBA" id="ARBA00022723"/>
    </source>
</evidence>
<evidence type="ECO:0000256" key="5">
    <source>
        <dbReference type="ARBA" id="ARBA00022801"/>
    </source>
</evidence>
<dbReference type="Proteomes" id="UP000001542">
    <property type="component" value="Unassembled WGS sequence"/>
</dbReference>
<evidence type="ECO:0000256" key="2">
    <source>
        <dbReference type="ARBA" id="ARBA00022722"/>
    </source>
</evidence>
<dbReference type="GO" id="GO:0046872">
    <property type="term" value="F:metal ion binding"/>
    <property type="evidence" value="ECO:0007669"/>
    <property type="project" value="UniProtKB-KW"/>
</dbReference>